<name>A0A810KWR9_9ACTN</name>
<accession>A0A810KWR9</accession>
<reference evidence="2" key="1">
    <citation type="submission" date="2020-08" db="EMBL/GenBank/DDBJ databases">
        <title>Whole genome shotgun sequence of Actinocatenispora sera NBRC 101916.</title>
        <authorList>
            <person name="Komaki H."/>
            <person name="Tamura T."/>
        </authorList>
    </citation>
    <scope>NUCLEOTIDE SEQUENCE</scope>
    <source>
        <strain evidence="2">NBRC 101916</strain>
    </source>
</reference>
<dbReference type="Proteomes" id="UP000680750">
    <property type="component" value="Chromosome"/>
</dbReference>
<dbReference type="RefSeq" id="WP_030448406.1">
    <property type="nucleotide sequence ID" value="NZ_AP023354.1"/>
</dbReference>
<keyword evidence="3" id="KW-1185">Reference proteome</keyword>
<gene>
    <name evidence="2" type="ORF">Asera_08970</name>
</gene>
<evidence type="ECO:0000256" key="1">
    <source>
        <dbReference type="SAM" id="MobiDB-lite"/>
    </source>
</evidence>
<evidence type="ECO:0000313" key="2">
    <source>
        <dbReference type="EMBL" id="BCJ26789.1"/>
    </source>
</evidence>
<sequence>MREIASSAADSATVPALGGAMTPAMVHSGGLTPAVVHSGAMTPAVVHSGAGRVGSTASSSGGRYGWPSGWW</sequence>
<feature type="region of interest" description="Disordered" evidence="1">
    <location>
        <begin position="49"/>
        <end position="71"/>
    </location>
</feature>
<dbReference type="EMBL" id="AP023354">
    <property type="protein sequence ID" value="BCJ26789.1"/>
    <property type="molecule type" value="Genomic_DNA"/>
</dbReference>
<organism evidence="2 3">
    <name type="scientific">Actinocatenispora sera</name>
    <dbReference type="NCBI Taxonomy" id="390989"/>
    <lineage>
        <taxon>Bacteria</taxon>
        <taxon>Bacillati</taxon>
        <taxon>Actinomycetota</taxon>
        <taxon>Actinomycetes</taxon>
        <taxon>Micromonosporales</taxon>
        <taxon>Micromonosporaceae</taxon>
        <taxon>Actinocatenispora</taxon>
    </lineage>
</organism>
<dbReference type="AlphaFoldDB" id="A0A810KWR9"/>
<dbReference type="KEGG" id="aser:Asera_08970"/>
<proteinExistence type="predicted"/>
<protein>
    <submittedName>
        <fullName evidence="2">Uncharacterized protein</fullName>
    </submittedName>
</protein>
<evidence type="ECO:0000313" key="3">
    <source>
        <dbReference type="Proteomes" id="UP000680750"/>
    </source>
</evidence>